<keyword evidence="1" id="KW-0472">Membrane</keyword>
<feature type="domain" description="DUF1206" evidence="2">
    <location>
        <begin position="88"/>
        <end position="155"/>
    </location>
</feature>
<dbReference type="AlphaFoldDB" id="A0A255E509"/>
<keyword evidence="1" id="KW-0812">Transmembrane</keyword>
<name>A0A255E509_9ACTN</name>
<dbReference type="Pfam" id="PF06724">
    <property type="entry name" value="DUF1206"/>
    <property type="match status" value="3"/>
</dbReference>
<reference evidence="3 4" key="1">
    <citation type="submission" date="2017-07" db="EMBL/GenBank/DDBJ databases">
        <title>Draft whole genome sequences of clinical Proprionibacteriaceae strains.</title>
        <authorList>
            <person name="Bernier A.-M."/>
            <person name="Bernard K."/>
            <person name="Domingo M.-C."/>
        </authorList>
    </citation>
    <scope>NUCLEOTIDE SEQUENCE [LARGE SCALE GENOMIC DNA]</scope>
    <source>
        <strain evidence="3 4">NML 160184</strain>
    </source>
</reference>
<dbReference type="EMBL" id="NMVI01000018">
    <property type="protein sequence ID" value="OYN86677.1"/>
    <property type="molecule type" value="Genomic_DNA"/>
</dbReference>
<feature type="transmembrane region" description="Helical" evidence="1">
    <location>
        <begin position="171"/>
        <end position="197"/>
    </location>
</feature>
<evidence type="ECO:0000256" key="1">
    <source>
        <dbReference type="SAM" id="Phobius"/>
    </source>
</evidence>
<feature type="transmembrane region" description="Helical" evidence="1">
    <location>
        <begin position="130"/>
        <end position="151"/>
    </location>
</feature>
<sequence length="250" mass="26020">MVSGGLVAYGLVHLLIGWLGLQVAWSGDSDQEASQQGALQQLAAQPFGVVLLWVTAIGLFTLVVWQLLAAAFGHQQYDGSKRWRKRGGSVAKAVVYGALGAGAVRAAMGGGGSQEQSNEGLTAQLLAMPFGQVLVVVVGLVVVGVGGYQIFSGITQRFAEELDQAVSSAVLTLGTIGSVAKGLAMVIVGGLFVWAAVNYDPEQAGGMDQALQTVRGAPFGQILLTLMAVGIACYGLFCFVWARHPRNEQA</sequence>
<dbReference type="InterPro" id="IPR009597">
    <property type="entry name" value="DUF1206"/>
</dbReference>
<accession>A0A255E509</accession>
<proteinExistence type="predicted"/>
<evidence type="ECO:0000313" key="4">
    <source>
        <dbReference type="Proteomes" id="UP000216533"/>
    </source>
</evidence>
<feature type="transmembrane region" description="Helical" evidence="1">
    <location>
        <begin position="50"/>
        <end position="72"/>
    </location>
</feature>
<evidence type="ECO:0000313" key="3">
    <source>
        <dbReference type="EMBL" id="OYN86677.1"/>
    </source>
</evidence>
<keyword evidence="1" id="KW-1133">Transmembrane helix</keyword>
<feature type="transmembrane region" description="Helical" evidence="1">
    <location>
        <begin position="93"/>
        <end position="110"/>
    </location>
</feature>
<dbReference type="Proteomes" id="UP000216533">
    <property type="component" value="Unassembled WGS sequence"/>
</dbReference>
<comment type="caution">
    <text evidence="3">The sequence shown here is derived from an EMBL/GenBank/DDBJ whole genome shotgun (WGS) entry which is preliminary data.</text>
</comment>
<organism evidence="3 4">
    <name type="scientific">Parenemella sanctibonifatiensis</name>
    <dbReference type="NCBI Taxonomy" id="2016505"/>
    <lineage>
        <taxon>Bacteria</taxon>
        <taxon>Bacillati</taxon>
        <taxon>Actinomycetota</taxon>
        <taxon>Actinomycetes</taxon>
        <taxon>Propionibacteriales</taxon>
        <taxon>Propionibacteriaceae</taxon>
        <taxon>Parenemella</taxon>
    </lineage>
</organism>
<feature type="transmembrane region" description="Helical" evidence="1">
    <location>
        <begin position="217"/>
        <end position="242"/>
    </location>
</feature>
<protein>
    <recommendedName>
        <fullName evidence="2">DUF1206 domain-containing protein</fullName>
    </recommendedName>
</protein>
<feature type="domain" description="DUF1206" evidence="2">
    <location>
        <begin position="176"/>
        <end position="243"/>
    </location>
</feature>
<gene>
    <name evidence="3" type="ORF">CGZ92_09045</name>
</gene>
<evidence type="ECO:0000259" key="2">
    <source>
        <dbReference type="Pfam" id="PF06724"/>
    </source>
</evidence>
<feature type="domain" description="DUF1206" evidence="2">
    <location>
        <begin position="5"/>
        <end position="72"/>
    </location>
</feature>